<feature type="compositionally biased region" description="Basic and acidic residues" evidence="4">
    <location>
        <begin position="361"/>
        <end position="370"/>
    </location>
</feature>
<gene>
    <name evidence="5" type="ORF">OTU49_004855</name>
</gene>
<evidence type="ECO:0000313" key="6">
    <source>
        <dbReference type="Proteomes" id="UP001445076"/>
    </source>
</evidence>
<dbReference type="Pfam" id="PF09738">
    <property type="entry name" value="LRRFIP"/>
    <property type="match status" value="1"/>
</dbReference>
<feature type="compositionally biased region" description="Basic and acidic residues" evidence="4">
    <location>
        <begin position="468"/>
        <end position="478"/>
    </location>
</feature>
<name>A0AAW0X9U9_CHEQU</name>
<dbReference type="EMBL" id="JARKIK010000044">
    <property type="protein sequence ID" value="KAK8736163.1"/>
    <property type="molecule type" value="Genomic_DNA"/>
</dbReference>
<feature type="region of interest" description="Disordered" evidence="4">
    <location>
        <begin position="418"/>
        <end position="482"/>
    </location>
</feature>
<evidence type="ECO:0000313" key="5">
    <source>
        <dbReference type="EMBL" id="KAK8736163.1"/>
    </source>
</evidence>
<feature type="compositionally biased region" description="Acidic residues" evidence="4">
    <location>
        <begin position="977"/>
        <end position="998"/>
    </location>
</feature>
<feature type="compositionally biased region" description="Basic and acidic residues" evidence="4">
    <location>
        <begin position="640"/>
        <end position="661"/>
    </location>
</feature>
<evidence type="ECO:0000256" key="2">
    <source>
        <dbReference type="ARBA" id="ARBA00023054"/>
    </source>
</evidence>
<feature type="compositionally biased region" description="Polar residues" evidence="4">
    <location>
        <begin position="1006"/>
        <end position="1024"/>
    </location>
</feature>
<sequence>MSKLFPMFKRKGKSKEEEVEEESKKRHIKASKHLKDHHQSPSPIVASDTAKPIKKRKAKEGKRKAPIPGEKENKLIAFNVEAQRTRDFYVDDSGSVRQSLSQHGSKEHHEGDIYEDDSSEAQFGPCVQLAEDSLLARKDDLGTYIHDTYALEMEIKPEVLDMTNGCASPGGKQSLDVSADTSEHSLQETLLSDGHTDKNLTHSHLNSSEKEIGMEEVLNENILNAQEVHGIAGEKTATSSGDLEANQEPTLSKSDIHLTSDAQEDVHTASDAWEDVHTAGDTHEDVHTAGGTHEDVHTNNANEGSHLTSDAFEKEVESNNSHDVNSIGRTEVRDYTGEEMVVLSEVEDAPLPEEDSVMMDDNQKKEKEGETNECPSGNAGKQRDDVIEHFDEVIKCKTVENAGKGSEFKEVVMGDFECGDETKDSQEGSVLDENSQVDEDGLHSIQESEDDFDSAQEEWDEEESSVESARERTSEDTGKVTSQECIQSTFLNHFEESDNDGEVNEAANNVLITNKCKEMQVQGIVREPSSSSSIYGDAPSNFEDCSSAEISSIIDASNEDCTKDSSQDDQQNARVPFKLARKTSNISTASSDIFDEELDGLLDEELDRLSEEEVESINNKVPQGQSSDVVTVNGIGKIEPSQRDESTVEVSRTVERTKEEGETTVNTDVEIMVQDQSGEINEVSVHGSMSNTSKDSNYLSKITEESKCSEESIKTSILVTPEECLDQVRDSGYYSLPVSPKPGVAVRPSEVAEEGVQLASDSFADSEEEGMVTPPNEVLPVVDEAVVPTSKIREEKENVLDSSVNNESNILYQSCNENQEAEIENVDKLAKQVSKASEEGSQDISVEMQINSKPVYPKLNIGKDVTTAEPKDGSASPRGGSTPTRHSRHKSPLVECENKQQSEESLLSPDPVGDRFLEQAVFVSHQEAEARLAQRRAARAEARELRLRELEKLQQDQENDEEKQFGTPTYPGAEVGGADEDDDDDDDEEEEEEEEEEEPSPRSGVTGRTSVRTAGINSTGQYSRRSSEDSTTDESLPANVREMRAELKELDEKFRKAMITNAQLDNEKATLTYEVELMKDKYTELEETHTQLTKEHRKKCTEYEQLRKVSTKLQEEVKALRSLLQERDQLIQEYGLVVVGEDEENGEEVESEKEDVDDLSPRKIFVKKALISQEAAELLAKGAAKGSLDVRLKKFGEEKNDLEDQVRRLKLELEEEQNKNRRRENGLDYEKQSGPAGCSVHTL</sequence>
<dbReference type="GO" id="GO:0006355">
    <property type="term" value="P:regulation of DNA-templated transcription"/>
    <property type="evidence" value="ECO:0007669"/>
    <property type="project" value="InterPro"/>
</dbReference>
<feature type="region of interest" description="Disordered" evidence="4">
    <location>
        <begin position="736"/>
        <end position="757"/>
    </location>
</feature>
<dbReference type="PANTHER" id="PTHR19212:SF0">
    <property type="entry name" value="LD07988P"/>
    <property type="match status" value="1"/>
</dbReference>
<dbReference type="InterPro" id="IPR019139">
    <property type="entry name" value="LRRFIP1/2"/>
</dbReference>
<feature type="region of interest" description="Disordered" evidence="4">
    <location>
        <begin position="1214"/>
        <end position="1243"/>
    </location>
</feature>
<dbReference type="Proteomes" id="UP001445076">
    <property type="component" value="Unassembled WGS sequence"/>
</dbReference>
<comment type="caution">
    <text evidence="5">The sequence shown here is derived from an EMBL/GenBank/DDBJ whole genome shotgun (WGS) entry which is preliminary data.</text>
</comment>
<feature type="compositionally biased region" description="Basic residues" evidence="4">
    <location>
        <begin position="52"/>
        <end position="65"/>
    </location>
</feature>
<feature type="compositionally biased region" description="Basic and acidic residues" evidence="4">
    <location>
        <begin position="282"/>
        <end position="297"/>
    </location>
</feature>
<keyword evidence="2 3" id="KW-0175">Coiled coil</keyword>
<accession>A0AAW0X9U9</accession>
<evidence type="ECO:0000256" key="1">
    <source>
        <dbReference type="ARBA" id="ARBA00008275"/>
    </source>
</evidence>
<dbReference type="Gene3D" id="1.20.5.4090">
    <property type="match status" value="1"/>
</dbReference>
<dbReference type="AlphaFoldDB" id="A0AAW0X9U9"/>
<feature type="region of interest" description="Disordered" evidence="4">
    <location>
        <begin position="90"/>
        <end position="119"/>
    </location>
</feature>
<feature type="region of interest" description="Disordered" evidence="4">
    <location>
        <begin position="345"/>
        <end position="385"/>
    </location>
</feature>
<feature type="region of interest" description="Disordered" evidence="4">
    <location>
        <begin position="831"/>
        <end position="912"/>
    </location>
</feature>
<comment type="similarity">
    <text evidence="1">Belongs to the LRRFIP family.</text>
</comment>
<organism evidence="5 6">
    <name type="scientific">Cherax quadricarinatus</name>
    <name type="common">Australian red claw crayfish</name>
    <dbReference type="NCBI Taxonomy" id="27406"/>
    <lineage>
        <taxon>Eukaryota</taxon>
        <taxon>Metazoa</taxon>
        <taxon>Ecdysozoa</taxon>
        <taxon>Arthropoda</taxon>
        <taxon>Crustacea</taxon>
        <taxon>Multicrustacea</taxon>
        <taxon>Malacostraca</taxon>
        <taxon>Eumalacostraca</taxon>
        <taxon>Eucarida</taxon>
        <taxon>Decapoda</taxon>
        <taxon>Pleocyemata</taxon>
        <taxon>Astacidea</taxon>
        <taxon>Parastacoidea</taxon>
        <taxon>Parastacidae</taxon>
        <taxon>Cherax</taxon>
    </lineage>
</organism>
<feature type="coiled-coil region" evidence="3">
    <location>
        <begin position="1040"/>
        <end position="1133"/>
    </location>
</feature>
<feature type="compositionally biased region" description="Acidic residues" evidence="4">
    <location>
        <begin position="345"/>
        <end position="358"/>
    </location>
</feature>
<feature type="compositionally biased region" description="Acidic residues" evidence="4">
    <location>
        <begin position="447"/>
        <end position="465"/>
    </location>
</feature>
<feature type="compositionally biased region" description="Basic residues" evidence="4">
    <location>
        <begin position="25"/>
        <end position="36"/>
    </location>
</feature>
<feature type="compositionally biased region" description="Basic and acidic residues" evidence="4">
    <location>
        <begin position="1214"/>
        <end position="1231"/>
    </location>
</feature>
<feature type="region of interest" description="Disordered" evidence="4">
    <location>
        <begin position="282"/>
        <end position="305"/>
    </location>
</feature>
<evidence type="ECO:0008006" key="7">
    <source>
        <dbReference type="Google" id="ProtNLM"/>
    </source>
</evidence>
<evidence type="ECO:0000256" key="3">
    <source>
        <dbReference type="SAM" id="Coils"/>
    </source>
</evidence>
<feature type="region of interest" description="Disordered" evidence="4">
    <location>
        <begin position="949"/>
        <end position="1040"/>
    </location>
</feature>
<feature type="compositionally biased region" description="Polar residues" evidence="4">
    <location>
        <begin position="687"/>
        <end position="697"/>
    </location>
</feature>
<feature type="compositionally biased region" description="Polar residues" evidence="4">
    <location>
        <begin position="842"/>
        <end position="852"/>
    </location>
</feature>
<dbReference type="PANTHER" id="PTHR19212">
    <property type="entry name" value="LEUCINE RICH REPEAT IN FLII INTERACTING PROTEIN"/>
    <property type="match status" value="1"/>
</dbReference>
<keyword evidence="6" id="KW-1185">Reference proteome</keyword>
<feature type="region of interest" description="Disordered" evidence="4">
    <location>
        <begin position="636"/>
        <end position="697"/>
    </location>
</feature>
<feature type="region of interest" description="Disordered" evidence="4">
    <location>
        <begin position="1"/>
        <end position="70"/>
    </location>
</feature>
<evidence type="ECO:0000256" key="4">
    <source>
        <dbReference type="SAM" id="MobiDB-lite"/>
    </source>
</evidence>
<protein>
    <recommendedName>
        <fullName evidence="7">Leucine-rich repeat flightless-interacting protein 1</fullName>
    </recommendedName>
</protein>
<reference evidence="5 6" key="1">
    <citation type="journal article" date="2024" name="BMC Genomics">
        <title>Genome assembly of redclaw crayfish (Cherax quadricarinatus) provides insights into its immune adaptation and hypoxia tolerance.</title>
        <authorList>
            <person name="Liu Z."/>
            <person name="Zheng J."/>
            <person name="Li H."/>
            <person name="Fang K."/>
            <person name="Wang S."/>
            <person name="He J."/>
            <person name="Zhou D."/>
            <person name="Weng S."/>
            <person name="Chi M."/>
            <person name="Gu Z."/>
            <person name="He J."/>
            <person name="Li F."/>
            <person name="Wang M."/>
        </authorList>
    </citation>
    <scope>NUCLEOTIDE SEQUENCE [LARGE SCALE GENOMIC DNA]</scope>
    <source>
        <strain evidence="5">ZL_2023a</strain>
    </source>
</reference>
<proteinExistence type="inferred from homology"/>